<evidence type="ECO:0000256" key="13">
    <source>
        <dbReference type="ARBA" id="ARBA00047833"/>
    </source>
</evidence>
<evidence type="ECO:0000259" key="16">
    <source>
        <dbReference type="Pfam" id="PF01225"/>
    </source>
</evidence>
<keyword evidence="15" id="KW-1133">Transmembrane helix</keyword>
<feature type="domain" description="Mur ligase C-terminal" evidence="17">
    <location>
        <begin position="318"/>
        <end position="441"/>
    </location>
</feature>
<dbReference type="Pfam" id="PF08245">
    <property type="entry name" value="Mur_ligase_M"/>
    <property type="match status" value="1"/>
</dbReference>
<keyword evidence="7 14" id="KW-0547">Nucleotide-binding</keyword>
<dbReference type="GO" id="GO:0051301">
    <property type="term" value="P:cell division"/>
    <property type="evidence" value="ECO:0007669"/>
    <property type="project" value="UniProtKB-KW"/>
</dbReference>
<dbReference type="Gene3D" id="3.40.1190.10">
    <property type="entry name" value="Mur-like, catalytic domain"/>
    <property type="match status" value="1"/>
</dbReference>
<dbReference type="InterPro" id="IPR036615">
    <property type="entry name" value="Mur_ligase_C_dom_sf"/>
</dbReference>
<reference evidence="19 20" key="1">
    <citation type="submission" date="2016-10" db="EMBL/GenBank/DDBJ databases">
        <authorList>
            <person name="de Groot N.N."/>
        </authorList>
    </citation>
    <scope>NUCLEOTIDE SEQUENCE [LARGE SCALE GENOMIC DNA]</scope>
    <source>
        <strain evidence="19 20">DSM 25186</strain>
    </source>
</reference>
<protein>
    <recommendedName>
        <fullName evidence="3 14">UDP-N-acetylmuramate--L-alanine ligase</fullName>
        <ecNumber evidence="3 14">6.3.2.8</ecNumber>
    </recommendedName>
    <alternativeName>
        <fullName evidence="14">UDP-N-acetylmuramoyl-L-alanine synthetase</fullName>
    </alternativeName>
</protein>
<accession>A0A1G9J9L7</accession>
<keyword evidence="15" id="KW-0812">Transmembrane</keyword>
<dbReference type="GO" id="GO:0071555">
    <property type="term" value="P:cell wall organization"/>
    <property type="evidence" value="ECO:0007669"/>
    <property type="project" value="UniProtKB-KW"/>
</dbReference>
<comment type="pathway">
    <text evidence="2 14">Cell wall biogenesis; peptidoglycan biosynthesis.</text>
</comment>
<dbReference type="InterPro" id="IPR050061">
    <property type="entry name" value="MurCDEF_pg_biosynth"/>
</dbReference>
<proteinExistence type="inferred from homology"/>
<comment type="catalytic activity">
    <reaction evidence="13 14">
        <text>UDP-N-acetyl-alpha-D-muramate + L-alanine + ATP = UDP-N-acetyl-alpha-D-muramoyl-L-alanine + ADP + phosphate + H(+)</text>
        <dbReference type="Rhea" id="RHEA:23372"/>
        <dbReference type="ChEBI" id="CHEBI:15378"/>
        <dbReference type="ChEBI" id="CHEBI:30616"/>
        <dbReference type="ChEBI" id="CHEBI:43474"/>
        <dbReference type="ChEBI" id="CHEBI:57972"/>
        <dbReference type="ChEBI" id="CHEBI:70757"/>
        <dbReference type="ChEBI" id="CHEBI:83898"/>
        <dbReference type="ChEBI" id="CHEBI:456216"/>
        <dbReference type="EC" id="6.3.2.8"/>
    </reaction>
</comment>
<keyword evidence="12 14" id="KW-0961">Cell wall biogenesis/degradation</keyword>
<dbReference type="NCBIfam" id="TIGR01082">
    <property type="entry name" value="murC"/>
    <property type="match status" value="1"/>
</dbReference>
<keyword evidence="11 14" id="KW-0131">Cell cycle</keyword>
<keyword evidence="8 14" id="KW-0067">ATP-binding</keyword>
<keyword evidence="5 14" id="KW-0436">Ligase</keyword>
<keyword evidence="20" id="KW-1185">Reference proteome</keyword>
<sequence length="468" mass="52343">MQLDRFHTIYLIGIGGIGMSALARYFRAAGRRVSGYDRTETPLTKALVQEGIAVHYEDRVEAMGDEVLQHREETLVVYTPAVPTNHQELTFLREEGFEVQKRSTVLGWITEDHVTVAVAGTHGKTTTSSMVAHLLTANGRNCTAFLGGITQNYNTNLLLGEAARPDHIVVVEADEYDRSFLTLRPNVAVVTSADADHLDIYGDAAAIRESFELFIQRIVPGGHLMLREGLPLSVPAGLQVQQYGLDAQHNCVEHVRIEAGRYVFNLKLGEERIEDVQMRTQGLHNAENALAAALVARQLGLSLDEIRQALNSFRGVRRRFEYIFESDEAVYLDDYAHHPTEIEAALASVRQLYPDKKLTLLFQPHLFSRTRDFAEEFARALQKADQLLLLPIYPAREKPMEGVSSEWLLSLMEVAGGQVLSKIEALDYISAHRPELLITMGAGDIDQLVEKIRNIYWEEHGFPATNAG</sequence>
<dbReference type="HAMAP" id="MF_00046">
    <property type="entry name" value="MurC"/>
    <property type="match status" value="1"/>
</dbReference>
<dbReference type="PANTHER" id="PTHR43445:SF3">
    <property type="entry name" value="UDP-N-ACETYLMURAMATE--L-ALANINE LIGASE"/>
    <property type="match status" value="1"/>
</dbReference>
<keyword evidence="15" id="KW-0472">Membrane</keyword>
<dbReference type="PANTHER" id="PTHR43445">
    <property type="entry name" value="UDP-N-ACETYLMURAMATE--L-ALANINE LIGASE-RELATED"/>
    <property type="match status" value="1"/>
</dbReference>
<dbReference type="InterPro" id="IPR013221">
    <property type="entry name" value="Mur_ligase_cen"/>
</dbReference>
<dbReference type="InterPro" id="IPR005758">
    <property type="entry name" value="UDP-N-AcMur_Ala_ligase_MurC"/>
</dbReference>
<dbReference type="Proteomes" id="UP000198510">
    <property type="component" value="Unassembled WGS sequence"/>
</dbReference>
<dbReference type="EMBL" id="FNFO01000005">
    <property type="protein sequence ID" value="SDL34249.1"/>
    <property type="molecule type" value="Genomic_DNA"/>
</dbReference>
<evidence type="ECO:0000256" key="10">
    <source>
        <dbReference type="ARBA" id="ARBA00022984"/>
    </source>
</evidence>
<dbReference type="SUPFAM" id="SSF53244">
    <property type="entry name" value="MurD-like peptide ligases, peptide-binding domain"/>
    <property type="match status" value="1"/>
</dbReference>
<dbReference type="GO" id="GO:0008763">
    <property type="term" value="F:UDP-N-acetylmuramate-L-alanine ligase activity"/>
    <property type="evidence" value="ECO:0007669"/>
    <property type="project" value="UniProtKB-UniRule"/>
</dbReference>
<dbReference type="GO" id="GO:0005737">
    <property type="term" value="C:cytoplasm"/>
    <property type="evidence" value="ECO:0007669"/>
    <property type="project" value="UniProtKB-SubCell"/>
</dbReference>
<evidence type="ECO:0000259" key="18">
    <source>
        <dbReference type="Pfam" id="PF08245"/>
    </source>
</evidence>
<evidence type="ECO:0000256" key="8">
    <source>
        <dbReference type="ARBA" id="ARBA00022840"/>
    </source>
</evidence>
<comment type="similarity">
    <text evidence="14">Belongs to the MurCDEF family.</text>
</comment>
<dbReference type="SUPFAM" id="SSF53623">
    <property type="entry name" value="MurD-like peptide ligases, catalytic domain"/>
    <property type="match status" value="1"/>
</dbReference>
<evidence type="ECO:0000256" key="9">
    <source>
        <dbReference type="ARBA" id="ARBA00022960"/>
    </source>
</evidence>
<dbReference type="InterPro" id="IPR004101">
    <property type="entry name" value="Mur_ligase_C"/>
</dbReference>
<dbReference type="Pfam" id="PF02875">
    <property type="entry name" value="Mur_ligase_C"/>
    <property type="match status" value="1"/>
</dbReference>
<feature type="transmembrane region" description="Helical" evidence="15">
    <location>
        <begin position="6"/>
        <end position="26"/>
    </location>
</feature>
<dbReference type="InterPro" id="IPR036565">
    <property type="entry name" value="Mur-like_cat_sf"/>
</dbReference>
<keyword evidence="6 14" id="KW-0132">Cell division</keyword>
<evidence type="ECO:0000259" key="17">
    <source>
        <dbReference type="Pfam" id="PF02875"/>
    </source>
</evidence>
<evidence type="ECO:0000256" key="11">
    <source>
        <dbReference type="ARBA" id="ARBA00023306"/>
    </source>
</evidence>
<comment type="subcellular location">
    <subcellularLocation>
        <location evidence="1 14">Cytoplasm</location>
    </subcellularLocation>
</comment>
<keyword evidence="9 14" id="KW-0133">Cell shape</keyword>
<evidence type="ECO:0000256" key="2">
    <source>
        <dbReference type="ARBA" id="ARBA00004752"/>
    </source>
</evidence>
<dbReference type="STRING" id="1075417.SAMN05421823_105250"/>
<feature type="binding site" evidence="14">
    <location>
        <begin position="120"/>
        <end position="126"/>
    </location>
    <ligand>
        <name>ATP</name>
        <dbReference type="ChEBI" id="CHEBI:30616"/>
    </ligand>
</feature>
<dbReference type="GO" id="GO:0005524">
    <property type="term" value="F:ATP binding"/>
    <property type="evidence" value="ECO:0007669"/>
    <property type="project" value="UniProtKB-UniRule"/>
</dbReference>
<evidence type="ECO:0000256" key="7">
    <source>
        <dbReference type="ARBA" id="ARBA00022741"/>
    </source>
</evidence>
<evidence type="ECO:0000256" key="5">
    <source>
        <dbReference type="ARBA" id="ARBA00022598"/>
    </source>
</evidence>
<dbReference type="GO" id="GO:0009252">
    <property type="term" value="P:peptidoglycan biosynthetic process"/>
    <property type="evidence" value="ECO:0007669"/>
    <property type="project" value="UniProtKB-UniRule"/>
</dbReference>
<dbReference type="Pfam" id="PF01225">
    <property type="entry name" value="Mur_ligase"/>
    <property type="match status" value="1"/>
</dbReference>
<evidence type="ECO:0000313" key="19">
    <source>
        <dbReference type="EMBL" id="SDL34249.1"/>
    </source>
</evidence>
<evidence type="ECO:0000256" key="15">
    <source>
        <dbReference type="SAM" id="Phobius"/>
    </source>
</evidence>
<evidence type="ECO:0000256" key="3">
    <source>
        <dbReference type="ARBA" id="ARBA00012211"/>
    </source>
</evidence>
<dbReference type="Gene3D" id="3.40.50.720">
    <property type="entry name" value="NAD(P)-binding Rossmann-like Domain"/>
    <property type="match status" value="1"/>
</dbReference>
<dbReference type="Gene3D" id="3.90.190.20">
    <property type="entry name" value="Mur ligase, C-terminal domain"/>
    <property type="match status" value="1"/>
</dbReference>
<dbReference type="RefSeq" id="WP_089683374.1">
    <property type="nucleotide sequence ID" value="NZ_FNFO01000005.1"/>
</dbReference>
<dbReference type="OrthoDB" id="9804126at2"/>
<feature type="domain" description="Mur ligase central" evidence="18">
    <location>
        <begin position="118"/>
        <end position="296"/>
    </location>
</feature>
<dbReference type="UniPathway" id="UPA00219"/>
<organism evidence="19 20">
    <name type="scientific">Catalinimonas alkaloidigena</name>
    <dbReference type="NCBI Taxonomy" id="1075417"/>
    <lineage>
        <taxon>Bacteria</taxon>
        <taxon>Pseudomonadati</taxon>
        <taxon>Bacteroidota</taxon>
        <taxon>Cytophagia</taxon>
        <taxon>Cytophagales</taxon>
        <taxon>Catalimonadaceae</taxon>
        <taxon>Catalinimonas</taxon>
    </lineage>
</organism>
<evidence type="ECO:0000256" key="14">
    <source>
        <dbReference type="HAMAP-Rule" id="MF_00046"/>
    </source>
</evidence>
<evidence type="ECO:0000256" key="6">
    <source>
        <dbReference type="ARBA" id="ARBA00022618"/>
    </source>
</evidence>
<dbReference type="InterPro" id="IPR000713">
    <property type="entry name" value="Mur_ligase_N"/>
</dbReference>
<comment type="function">
    <text evidence="14">Cell wall formation.</text>
</comment>
<evidence type="ECO:0000313" key="20">
    <source>
        <dbReference type="Proteomes" id="UP000198510"/>
    </source>
</evidence>
<feature type="domain" description="Mur ligase N-terminal catalytic" evidence="16">
    <location>
        <begin position="8"/>
        <end position="111"/>
    </location>
</feature>
<keyword evidence="4 14" id="KW-0963">Cytoplasm</keyword>
<keyword evidence="10 14" id="KW-0573">Peptidoglycan synthesis</keyword>
<dbReference type="GO" id="GO:0008360">
    <property type="term" value="P:regulation of cell shape"/>
    <property type="evidence" value="ECO:0007669"/>
    <property type="project" value="UniProtKB-KW"/>
</dbReference>
<dbReference type="EC" id="6.3.2.8" evidence="3 14"/>
<evidence type="ECO:0000256" key="1">
    <source>
        <dbReference type="ARBA" id="ARBA00004496"/>
    </source>
</evidence>
<evidence type="ECO:0000256" key="4">
    <source>
        <dbReference type="ARBA" id="ARBA00022490"/>
    </source>
</evidence>
<gene>
    <name evidence="14" type="primary">murC</name>
    <name evidence="19" type="ORF">SAMN05421823_105250</name>
</gene>
<name>A0A1G9J9L7_9BACT</name>
<dbReference type="SUPFAM" id="SSF51984">
    <property type="entry name" value="MurCD N-terminal domain"/>
    <property type="match status" value="1"/>
</dbReference>
<dbReference type="AlphaFoldDB" id="A0A1G9J9L7"/>
<evidence type="ECO:0000256" key="12">
    <source>
        <dbReference type="ARBA" id="ARBA00023316"/>
    </source>
</evidence>